<dbReference type="EMBL" id="JAWJWF010000048">
    <property type="protein sequence ID" value="KAK6619917.1"/>
    <property type="molecule type" value="Genomic_DNA"/>
</dbReference>
<evidence type="ECO:0000313" key="1">
    <source>
        <dbReference type="EMBL" id="KAK6619917.1"/>
    </source>
</evidence>
<reference evidence="1 2" key="1">
    <citation type="submission" date="2023-09" db="EMBL/GenBank/DDBJ databases">
        <title>Genomes of two closely related lineages of the louse Polyplax serrata with different host specificities.</title>
        <authorList>
            <person name="Martinu J."/>
            <person name="Tarabai H."/>
            <person name="Stefka J."/>
            <person name="Hypsa V."/>
        </authorList>
    </citation>
    <scope>NUCLEOTIDE SEQUENCE [LARGE SCALE GENOMIC DNA]</scope>
    <source>
        <strain evidence="1">98ZLc_SE</strain>
    </source>
</reference>
<comment type="caution">
    <text evidence="1">The sequence shown here is derived from an EMBL/GenBank/DDBJ whole genome shotgun (WGS) entry which is preliminary data.</text>
</comment>
<keyword evidence="2" id="KW-1185">Reference proteome</keyword>
<evidence type="ECO:0000313" key="2">
    <source>
        <dbReference type="Proteomes" id="UP001359485"/>
    </source>
</evidence>
<protein>
    <submittedName>
        <fullName evidence="1">Uncharacterized protein</fullName>
    </submittedName>
</protein>
<accession>A0ABR1AJA7</accession>
<proteinExistence type="predicted"/>
<organism evidence="1 2">
    <name type="scientific">Polyplax serrata</name>
    <name type="common">Common mouse louse</name>
    <dbReference type="NCBI Taxonomy" id="468196"/>
    <lineage>
        <taxon>Eukaryota</taxon>
        <taxon>Metazoa</taxon>
        <taxon>Ecdysozoa</taxon>
        <taxon>Arthropoda</taxon>
        <taxon>Hexapoda</taxon>
        <taxon>Insecta</taxon>
        <taxon>Pterygota</taxon>
        <taxon>Neoptera</taxon>
        <taxon>Paraneoptera</taxon>
        <taxon>Psocodea</taxon>
        <taxon>Troctomorpha</taxon>
        <taxon>Phthiraptera</taxon>
        <taxon>Anoplura</taxon>
        <taxon>Polyplacidae</taxon>
        <taxon>Polyplax</taxon>
    </lineage>
</organism>
<sequence>MADKILEHSLMSSIAQISQPLSKDLSTHLDALERQIASLIIARSRTAHLTRYVGEARPEKDSEVLLDASFVIIMPNSETRTKIGFFSIYKSRQLPVEQVPLPGFPLAIFAALKEQKCRDRENVQENSLGFWNCNLILVS</sequence>
<dbReference type="Proteomes" id="UP001359485">
    <property type="component" value="Unassembled WGS sequence"/>
</dbReference>
<gene>
    <name evidence="1" type="ORF">RUM44_006317</name>
</gene>
<name>A0ABR1AJA7_POLSC</name>